<dbReference type="EMBL" id="CP110257">
    <property type="protein sequence ID" value="UZD53646.1"/>
    <property type="molecule type" value="Genomic_DNA"/>
</dbReference>
<dbReference type="InterPro" id="IPR016516">
    <property type="entry name" value="UCP07580"/>
</dbReference>
<dbReference type="PANTHER" id="PTHR39456">
    <property type="entry name" value="METAL-DEPENDENT HYDROLASE"/>
    <property type="match status" value="1"/>
</dbReference>
<dbReference type="GO" id="GO:0016787">
    <property type="term" value="F:hydrolase activity"/>
    <property type="evidence" value="ECO:0007669"/>
    <property type="project" value="UniProtKB-KW"/>
</dbReference>
<gene>
    <name evidence="1" type="ORF">OMP39_08000</name>
</gene>
<keyword evidence="1" id="KW-0378">Hydrolase</keyword>
<organism evidence="1 2">
    <name type="scientific">Caldimonas aquatica</name>
    <dbReference type="NCBI Taxonomy" id="376175"/>
    <lineage>
        <taxon>Bacteria</taxon>
        <taxon>Pseudomonadati</taxon>
        <taxon>Pseudomonadota</taxon>
        <taxon>Betaproteobacteria</taxon>
        <taxon>Burkholderiales</taxon>
        <taxon>Sphaerotilaceae</taxon>
        <taxon>Caldimonas</taxon>
    </lineage>
</organism>
<proteinExistence type="predicted"/>
<reference evidence="1" key="1">
    <citation type="submission" date="2022-10" db="EMBL/GenBank/DDBJ databases">
        <title>Complete genome sequence of Schlegelella aquatica LMG 23380.</title>
        <authorList>
            <person name="Musilova J."/>
            <person name="Kourilova X."/>
            <person name="Bezdicek M."/>
            <person name="Hermankova K."/>
            <person name="Obruca S."/>
            <person name="Sedlar K."/>
        </authorList>
    </citation>
    <scope>NUCLEOTIDE SEQUENCE</scope>
    <source>
        <strain evidence="1">LMG 23380</strain>
    </source>
</reference>
<dbReference type="PANTHER" id="PTHR39456:SF1">
    <property type="entry name" value="METAL-DEPENDENT HYDROLASE"/>
    <property type="match status" value="1"/>
</dbReference>
<accession>A0ABY6MNZ6</accession>
<dbReference type="PIRSF" id="PIRSF007580">
    <property type="entry name" value="UCP07580"/>
    <property type="match status" value="1"/>
</dbReference>
<protein>
    <submittedName>
        <fullName evidence="1">Metal-dependent hydrolase</fullName>
    </submittedName>
</protein>
<dbReference type="RefSeq" id="WP_264891229.1">
    <property type="nucleotide sequence ID" value="NZ_CP110257.1"/>
</dbReference>
<sequence>MTELVVRRLMIDLERPFERRWAGGDAFRSAFMNALSMSFPLGEQFFIDAVRQGLKALPEAQRAGMERQVQGFVGQEATHRRIHALFNGHLERQGFVNTWEGRIRRRLQRLEGKDPRHAVAATAATEHFTAILAEHLLAHPEALGDCEPRLLTMWLWHASEESEHRCIAFDLYRAMGGNERWRLRWFRLVTFFFLTDVLRQTLDNLRRDRALWRASTWRSAWQFLFGPTGLVRLTYRPWRAYLRPDFHPSREESGRAQQWLTAHADAYRVVGEGGRVR</sequence>
<keyword evidence="2" id="KW-1185">Reference proteome</keyword>
<dbReference type="Pfam" id="PF10118">
    <property type="entry name" value="Metal_hydrol"/>
    <property type="match status" value="1"/>
</dbReference>
<name>A0ABY6MNZ6_9BURK</name>
<evidence type="ECO:0000313" key="1">
    <source>
        <dbReference type="EMBL" id="UZD53646.1"/>
    </source>
</evidence>
<evidence type="ECO:0000313" key="2">
    <source>
        <dbReference type="Proteomes" id="UP001163266"/>
    </source>
</evidence>
<dbReference type="Proteomes" id="UP001163266">
    <property type="component" value="Chromosome"/>
</dbReference>